<dbReference type="Pfam" id="PF12729">
    <property type="entry name" value="4HB_MCP_1"/>
    <property type="match status" value="1"/>
</dbReference>
<organism evidence="11 12">
    <name type="scientific">Rhodothalassium salexigens DSM 2132</name>
    <dbReference type="NCBI Taxonomy" id="1188247"/>
    <lineage>
        <taxon>Bacteria</taxon>
        <taxon>Pseudomonadati</taxon>
        <taxon>Pseudomonadota</taxon>
        <taxon>Alphaproteobacteria</taxon>
        <taxon>Rhodothalassiales</taxon>
        <taxon>Rhodothalassiaceae</taxon>
        <taxon>Rhodothalassium</taxon>
    </lineage>
</organism>
<dbReference type="InParanoid" id="A0A4R2PF11"/>
<keyword evidence="2" id="KW-0997">Cell inner membrane</keyword>
<name>A0A4R2PF11_RHOSA</name>
<dbReference type="GO" id="GO:0007165">
    <property type="term" value="P:signal transduction"/>
    <property type="evidence" value="ECO:0007669"/>
    <property type="project" value="UniProtKB-KW"/>
</dbReference>
<proteinExistence type="inferred from homology"/>
<dbReference type="Pfam" id="PF00672">
    <property type="entry name" value="HAMP"/>
    <property type="match status" value="1"/>
</dbReference>
<dbReference type="PROSITE" id="PS50192">
    <property type="entry name" value="T_SNARE"/>
    <property type="match status" value="1"/>
</dbReference>
<dbReference type="RefSeq" id="WP_132708531.1">
    <property type="nucleotide sequence ID" value="NZ_JACIGF010000006.1"/>
</dbReference>
<evidence type="ECO:0000256" key="4">
    <source>
        <dbReference type="ARBA" id="ARBA00029447"/>
    </source>
</evidence>
<evidence type="ECO:0000256" key="6">
    <source>
        <dbReference type="SAM" id="MobiDB-lite"/>
    </source>
</evidence>
<dbReference type="CDD" id="cd06225">
    <property type="entry name" value="HAMP"/>
    <property type="match status" value="1"/>
</dbReference>
<feature type="region of interest" description="Disordered" evidence="6">
    <location>
        <begin position="270"/>
        <end position="303"/>
    </location>
</feature>
<feature type="domain" description="HAMP" evidence="10">
    <location>
        <begin position="210"/>
        <end position="263"/>
    </location>
</feature>
<dbReference type="PROSITE" id="PS50111">
    <property type="entry name" value="CHEMOTAXIS_TRANSDUC_2"/>
    <property type="match status" value="1"/>
</dbReference>
<dbReference type="CDD" id="cd19411">
    <property type="entry name" value="MCP2201-like_sensor"/>
    <property type="match status" value="1"/>
</dbReference>
<evidence type="ECO:0000256" key="3">
    <source>
        <dbReference type="ARBA" id="ARBA00023224"/>
    </source>
</evidence>
<evidence type="ECO:0000313" key="11">
    <source>
        <dbReference type="EMBL" id="TCP33862.1"/>
    </source>
</evidence>
<dbReference type="OrthoDB" id="9814202at2"/>
<evidence type="ECO:0000313" key="12">
    <source>
        <dbReference type="Proteomes" id="UP000295399"/>
    </source>
</evidence>
<comment type="caution">
    <text evidence="11">The sequence shown here is derived from an EMBL/GenBank/DDBJ whole genome shotgun (WGS) entry which is preliminary data.</text>
</comment>
<dbReference type="Pfam" id="PF00015">
    <property type="entry name" value="MCPsignal"/>
    <property type="match status" value="1"/>
</dbReference>
<gene>
    <name evidence="11" type="ORF">EV659_10620</name>
</gene>
<evidence type="ECO:0000256" key="1">
    <source>
        <dbReference type="ARBA" id="ARBA00004429"/>
    </source>
</evidence>
<dbReference type="InterPro" id="IPR047347">
    <property type="entry name" value="YvaQ-like_sensor"/>
</dbReference>
<dbReference type="Gene3D" id="6.10.340.10">
    <property type="match status" value="1"/>
</dbReference>
<evidence type="ECO:0000256" key="5">
    <source>
        <dbReference type="PROSITE-ProRule" id="PRU00284"/>
    </source>
</evidence>
<dbReference type="SMART" id="SM00304">
    <property type="entry name" value="HAMP"/>
    <property type="match status" value="2"/>
</dbReference>
<dbReference type="SMART" id="SM00283">
    <property type="entry name" value="MA"/>
    <property type="match status" value="1"/>
</dbReference>
<accession>A0A4R2PF11</accession>
<reference evidence="11 12" key="1">
    <citation type="submission" date="2019-03" db="EMBL/GenBank/DDBJ databases">
        <title>Genomic Encyclopedia of Type Strains, Phase IV (KMG-IV): sequencing the most valuable type-strain genomes for metagenomic binning, comparative biology and taxonomic classification.</title>
        <authorList>
            <person name="Goeker M."/>
        </authorList>
    </citation>
    <scope>NUCLEOTIDE SEQUENCE [LARGE SCALE GENOMIC DNA]</scope>
    <source>
        <strain evidence="11 12">DSM 2132</strain>
    </source>
</reference>
<dbReference type="EMBL" id="SLXO01000006">
    <property type="protein sequence ID" value="TCP33862.1"/>
    <property type="molecule type" value="Genomic_DNA"/>
</dbReference>
<dbReference type="SUPFAM" id="SSF58104">
    <property type="entry name" value="Methyl-accepting chemotaxis protein (MCP) signaling domain"/>
    <property type="match status" value="1"/>
</dbReference>
<evidence type="ECO:0000259" key="8">
    <source>
        <dbReference type="PROSITE" id="PS50111"/>
    </source>
</evidence>
<feature type="domain" description="Methyl-accepting transducer" evidence="8">
    <location>
        <begin position="328"/>
        <end position="564"/>
    </location>
</feature>
<dbReference type="InterPro" id="IPR000727">
    <property type="entry name" value="T_SNARE_dom"/>
</dbReference>
<dbReference type="GO" id="GO:0005886">
    <property type="term" value="C:plasma membrane"/>
    <property type="evidence" value="ECO:0007669"/>
    <property type="project" value="UniProtKB-SubCell"/>
</dbReference>
<evidence type="ECO:0000259" key="10">
    <source>
        <dbReference type="PROSITE" id="PS50885"/>
    </source>
</evidence>
<dbReference type="PROSITE" id="PS50885">
    <property type="entry name" value="HAMP"/>
    <property type="match status" value="1"/>
</dbReference>
<keyword evidence="2" id="KW-1003">Cell membrane</keyword>
<feature type="domain" description="T-SNARE coiled-coil homology" evidence="9">
    <location>
        <begin position="480"/>
        <end position="542"/>
    </location>
</feature>
<dbReference type="AlphaFoldDB" id="A0A4R2PF11"/>
<dbReference type="InterPro" id="IPR003660">
    <property type="entry name" value="HAMP_dom"/>
</dbReference>
<evidence type="ECO:0000256" key="7">
    <source>
        <dbReference type="SAM" id="Phobius"/>
    </source>
</evidence>
<keyword evidence="7" id="KW-1133">Transmembrane helix</keyword>
<keyword evidence="7" id="KW-0812">Transmembrane</keyword>
<comment type="subcellular location">
    <subcellularLocation>
        <location evidence="1">Cell inner membrane</location>
        <topology evidence="1">Multi-pass membrane protein</topology>
    </subcellularLocation>
</comment>
<dbReference type="InterPro" id="IPR024478">
    <property type="entry name" value="HlyB_4HB_MCP"/>
</dbReference>
<protein>
    <submittedName>
        <fullName evidence="11">Methyl-accepting chemotaxis protein</fullName>
    </submittedName>
</protein>
<keyword evidence="12" id="KW-1185">Reference proteome</keyword>
<keyword evidence="3 5" id="KW-0807">Transducer</keyword>
<dbReference type="PANTHER" id="PTHR32089">
    <property type="entry name" value="METHYL-ACCEPTING CHEMOTAXIS PROTEIN MCPB"/>
    <property type="match status" value="1"/>
</dbReference>
<sequence length="584" mass="62715">MKQMTIRKKLIAVFVVIFALTCLQGLFSINRLAAVNHASTVITENWLPSVDLIGRINTLTSDYRIAQGTHVMNTDAAEIRDAETALTKVDDLIRERSEAYERLISSEEERSLFMLFRDKWADYRRINETLFSLSRQNRNEEAAALFRGESLTVFEEASALLVELITLNDASAKQASRDGDAMYAMSRLLIIVMVLVGALVAGGAGWLMIREISMPILSMTGAMKTLADGDKTVDIPGHDRTDEIGSMAQAVLVFKQNMIEAERLEAQEAEARAEAQRRAQQEAEAERARHDREAEERAREAERAQALADLTQTFDQDVTTVLRSVTQSAGDMQNTAKAMTGKVEETKQQATTVAAASDQAASNVQTVASAAEELSSSINEISRQVADAASVANKATEESGRTNDKIQGLASAAQEIGDVVGLINDIAAQTNLLALNATIEAARAGEAGKGFAVVASEVKNLAMQTAKATEQIGGQITDVQTATHDAVVAIQTIGQTIDQINEIASKIASAVEEQGSATQEIARNIQQASAGTSEVSATIVGVTQSADANGASAEQVLAASQDLSQQADTLRHKVETFLTAVRNT</sequence>
<keyword evidence="7" id="KW-0472">Membrane</keyword>
<dbReference type="PANTHER" id="PTHR32089:SF112">
    <property type="entry name" value="LYSOZYME-LIKE PROTEIN-RELATED"/>
    <property type="match status" value="1"/>
</dbReference>
<dbReference type="Proteomes" id="UP000295399">
    <property type="component" value="Unassembled WGS sequence"/>
</dbReference>
<dbReference type="InterPro" id="IPR004089">
    <property type="entry name" value="MCPsignal_dom"/>
</dbReference>
<feature type="transmembrane region" description="Helical" evidence="7">
    <location>
        <begin position="188"/>
        <end position="209"/>
    </location>
</feature>
<evidence type="ECO:0000259" key="9">
    <source>
        <dbReference type="PROSITE" id="PS50192"/>
    </source>
</evidence>
<comment type="similarity">
    <text evidence="4">Belongs to the methyl-accepting chemotaxis (MCP) protein family.</text>
</comment>
<dbReference type="Gene3D" id="1.10.287.950">
    <property type="entry name" value="Methyl-accepting chemotaxis protein"/>
    <property type="match status" value="1"/>
</dbReference>
<evidence type="ECO:0000256" key="2">
    <source>
        <dbReference type="ARBA" id="ARBA00022519"/>
    </source>
</evidence>